<dbReference type="InterPro" id="IPR004516">
    <property type="entry name" value="HisRS/HisZ"/>
</dbReference>
<keyword evidence="9 11" id="KW-0030">Aminoacyl-tRNA synthetase</keyword>
<comment type="subunit">
    <text evidence="3 11">Homodimer.</text>
</comment>
<reference evidence="14" key="1">
    <citation type="submission" date="2020-08" db="EMBL/GenBank/DDBJ databases">
        <title>Genome public.</title>
        <authorList>
            <person name="Liu C."/>
            <person name="Sun Q."/>
        </authorList>
    </citation>
    <scope>NUCLEOTIDE SEQUENCE</scope>
    <source>
        <strain evidence="14">NSJ-64</strain>
    </source>
</reference>
<dbReference type="InterPro" id="IPR045864">
    <property type="entry name" value="aa-tRNA-synth_II/BPL/LPL"/>
</dbReference>
<dbReference type="PANTHER" id="PTHR43707">
    <property type="entry name" value="HISTIDYL-TRNA SYNTHETASE"/>
    <property type="match status" value="1"/>
</dbReference>
<dbReference type="InterPro" id="IPR041715">
    <property type="entry name" value="HisRS-like_core"/>
</dbReference>
<comment type="catalytic activity">
    <reaction evidence="10 11">
        <text>tRNA(His) + L-histidine + ATP = L-histidyl-tRNA(His) + AMP + diphosphate + H(+)</text>
        <dbReference type="Rhea" id="RHEA:17313"/>
        <dbReference type="Rhea" id="RHEA-COMP:9665"/>
        <dbReference type="Rhea" id="RHEA-COMP:9689"/>
        <dbReference type="ChEBI" id="CHEBI:15378"/>
        <dbReference type="ChEBI" id="CHEBI:30616"/>
        <dbReference type="ChEBI" id="CHEBI:33019"/>
        <dbReference type="ChEBI" id="CHEBI:57595"/>
        <dbReference type="ChEBI" id="CHEBI:78442"/>
        <dbReference type="ChEBI" id="CHEBI:78527"/>
        <dbReference type="ChEBI" id="CHEBI:456215"/>
        <dbReference type="EC" id="6.1.1.21"/>
    </reaction>
</comment>
<feature type="binding site" evidence="12">
    <location>
        <begin position="263"/>
        <end position="264"/>
    </location>
    <ligand>
        <name>L-histidine</name>
        <dbReference type="ChEBI" id="CHEBI:57595"/>
    </ligand>
</feature>
<evidence type="ECO:0000313" key="14">
    <source>
        <dbReference type="EMBL" id="MBC8586045.1"/>
    </source>
</evidence>
<comment type="subcellular location">
    <subcellularLocation>
        <location evidence="1 11">Cytoplasm</location>
    </subcellularLocation>
</comment>
<feature type="binding site" evidence="12">
    <location>
        <begin position="83"/>
        <end position="85"/>
    </location>
    <ligand>
        <name>L-histidine</name>
        <dbReference type="ChEBI" id="CHEBI:57595"/>
    </ligand>
</feature>
<evidence type="ECO:0000256" key="6">
    <source>
        <dbReference type="ARBA" id="ARBA00022741"/>
    </source>
</evidence>
<evidence type="ECO:0000256" key="4">
    <source>
        <dbReference type="ARBA" id="ARBA00022490"/>
    </source>
</evidence>
<dbReference type="GO" id="GO:0016740">
    <property type="term" value="F:transferase activity"/>
    <property type="evidence" value="ECO:0007669"/>
    <property type="project" value="UniProtKB-ARBA"/>
</dbReference>
<dbReference type="FunFam" id="3.30.930.10:FF:000005">
    <property type="entry name" value="Histidine--tRNA ligase"/>
    <property type="match status" value="1"/>
</dbReference>
<dbReference type="SUPFAM" id="SSF55681">
    <property type="entry name" value="Class II aaRS and biotin synthetases"/>
    <property type="match status" value="1"/>
</dbReference>
<feature type="binding site" evidence="12">
    <location>
        <position position="259"/>
    </location>
    <ligand>
        <name>L-histidine</name>
        <dbReference type="ChEBI" id="CHEBI:57595"/>
    </ligand>
</feature>
<keyword evidence="4 11" id="KW-0963">Cytoplasm</keyword>
<dbReference type="GO" id="GO:0005737">
    <property type="term" value="C:cytoplasm"/>
    <property type="evidence" value="ECO:0007669"/>
    <property type="project" value="UniProtKB-SubCell"/>
</dbReference>
<keyword evidence="7 11" id="KW-0067">ATP-binding</keyword>
<evidence type="ECO:0000256" key="9">
    <source>
        <dbReference type="ARBA" id="ARBA00023146"/>
    </source>
</evidence>
<evidence type="ECO:0000256" key="8">
    <source>
        <dbReference type="ARBA" id="ARBA00022917"/>
    </source>
</evidence>
<dbReference type="InterPro" id="IPR004154">
    <property type="entry name" value="Anticodon-bd"/>
</dbReference>
<evidence type="ECO:0000256" key="3">
    <source>
        <dbReference type="ARBA" id="ARBA00011738"/>
    </source>
</evidence>
<dbReference type="GO" id="GO:0140096">
    <property type="term" value="F:catalytic activity, acting on a protein"/>
    <property type="evidence" value="ECO:0007669"/>
    <property type="project" value="UniProtKB-ARBA"/>
</dbReference>
<comment type="similarity">
    <text evidence="2 11">Belongs to the class-II aminoacyl-tRNA synthetase family.</text>
</comment>
<dbReference type="InterPro" id="IPR015807">
    <property type="entry name" value="His-tRNA-ligase"/>
</dbReference>
<dbReference type="Proteomes" id="UP000623678">
    <property type="component" value="Unassembled WGS sequence"/>
</dbReference>
<dbReference type="Gene3D" id="3.30.930.10">
    <property type="entry name" value="Bira Bifunctional Protein, Domain 2"/>
    <property type="match status" value="1"/>
</dbReference>
<comment type="caution">
    <text evidence="14">The sequence shown here is derived from an EMBL/GenBank/DDBJ whole genome shotgun (WGS) entry which is preliminary data.</text>
</comment>
<gene>
    <name evidence="11" type="primary">hisS</name>
    <name evidence="14" type="ORF">H8705_10670</name>
</gene>
<keyword evidence="6 11" id="KW-0547">Nucleotide-binding</keyword>
<dbReference type="GO" id="GO:0004821">
    <property type="term" value="F:histidine-tRNA ligase activity"/>
    <property type="evidence" value="ECO:0007669"/>
    <property type="project" value="UniProtKB-UniRule"/>
</dbReference>
<dbReference type="NCBIfam" id="TIGR00442">
    <property type="entry name" value="hisS"/>
    <property type="match status" value="1"/>
</dbReference>
<dbReference type="PIRSF" id="PIRSF001549">
    <property type="entry name" value="His-tRNA_synth"/>
    <property type="match status" value="1"/>
</dbReference>
<protein>
    <recommendedName>
        <fullName evidence="11">Histidine--tRNA ligase</fullName>
        <ecNumber evidence="11">6.1.1.21</ecNumber>
    </recommendedName>
    <alternativeName>
        <fullName evidence="11">Histidyl-tRNA synthetase</fullName>
        <shortName evidence="11">HisRS</shortName>
    </alternativeName>
</protein>
<keyword evidence="8 11" id="KW-0648">Protein biosynthesis</keyword>
<evidence type="ECO:0000256" key="1">
    <source>
        <dbReference type="ARBA" id="ARBA00004496"/>
    </source>
</evidence>
<dbReference type="InterPro" id="IPR033656">
    <property type="entry name" value="HisRS_anticodon"/>
</dbReference>
<dbReference type="GO" id="GO:0005524">
    <property type="term" value="F:ATP binding"/>
    <property type="evidence" value="ECO:0007669"/>
    <property type="project" value="UniProtKB-UniRule"/>
</dbReference>
<keyword evidence="15" id="KW-1185">Reference proteome</keyword>
<dbReference type="RefSeq" id="WP_262395763.1">
    <property type="nucleotide sequence ID" value="NZ_JACRTD010000007.1"/>
</dbReference>
<name>A0A926ETL1_9FIRM</name>
<dbReference type="CDD" id="cd00773">
    <property type="entry name" value="HisRS-like_core"/>
    <property type="match status" value="1"/>
</dbReference>
<evidence type="ECO:0000259" key="13">
    <source>
        <dbReference type="PROSITE" id="PS50862"/>
    </source>
</evidence>
<dbReference type="CDD" id="cd00859">
    <property type="entry name" value="HisRS_anticodon"/>
    <property type="match status" value="1"/>
</dbReference>
<dbReference type="SUPFAM" id="SSF52954">
    <property type="entry name" value="Class II aaRS ABD-related"/>
    <property type="match status" value="1"/>
</dbReference>
<dbReference type="HAMAP" id="MF_00127">
    <property type="entry name" value="His_tRNA_synth"/>
    <property type="match status" value="1"/>
</dbReference>
<dbReference type="GO" id="GO:0006427">
    <property type="term" value="P:histidyl-tRNA aminoacylation"/>
    <property type="evidence" value="ECO:0007669"/>
    <property type="project" value="UniProtKB-UniRule"/>
</dbReference>
<dbReference type="InterPro" id="IPR006195">
    <property type="entry name" value="aa-tRNA-synth_II"/>
</dbReference>
<feature type="domain" description="Aminoacyl-transfer RNA synthetases class-II family profile" evidence="13">
    <location>
        <begin position="33"/>
        <end position="324"/>
    </location>
</feature>
<sequence>MAIITNAPRGTQDTLPSQSYKWQHIEQTALDTARLFGFREIRTPTFEHTELFARSVGDTTDVVQKEMYTFEDKGNRSITLRPEGTAGVLRAALQNGLLNDALPVKASYLISCFRYEKPQAGRLREFHQFGVEMLGSASPVADAQVIAVAKSIFDTLGVTGLRLEINSIGCPACRAKYHQALKEYFYSHQEDLCDTCKDRLEKNPMRILDCKSPVCAEIAKNAPVVLDYICDDCKVHFESLQSNLDAMGIEYVVNPTIVRGLDYYTRTVFEFVATGIGAQGTVCGGGRYDGLIKMLGGPDTPAIGFAMGLERLLLVMEQCGCEFPPEMGCTMYIGSMGPKAALKAVELCAALREEGFYGECDTVGRSVKAQMKYADKLGAKFSCIIGEDELAQNKAKIKNMKTGETQEVSLDSESFVDFIYGGTIDEMVDYTDGLIDLKISQMNLQKKGEEDE</sequence>
<dbReference type="InterPro" id="IPR036621">
    <property type="entry name" value="Anticodon-bd_dom_sf"/>
</dbReference>
<accession>A0A926ETL1</accession>
<evidence type="ECO:0000256" key="12">
    <source>
        <dbReference type="PIRSR" id="PIRSR001549-1"/>
    </source>
</evidence>
<organism evidence="14 15">
    <name type="scientific">Youxingia wuxianensis</name>
    <dbReference type="NCBI Taxonomy" id="2763678"/>
    <lineage>
        <taxon>Bacteria</taxon>
        <taxon>Bacillati</taxon>
        <taxon>Bacillota</taxon>
        <taxon>Clostridia</taxon>
        <taxon>Eubacteriales</taxon>
        <taxon>Oscillospiraceae</taxon>
        <taxon>Youxingia</taxon>
    </lineage>
</organism>
<feature type="binding site" evidence="12">
    <location>
        <position position="114"/>
    </location>
    <ligand>
        <name>L-histidine</name>
        <dbReference type="ChEBI" id="CHEBI:57595"/>
    </ligand>
</feature>
<evidence type="ECO:0000256" key="7">
    <source>
        <dbReference type="ARBA" id="ARBA00022840"/>
    </source>
</evidence>
<dbReference type="EMBL" id="JACRTD010000007">
    <property type="protein sequence ID" value="MBC8586045.1"/>
    <property type="molecule type" value="Genomic_DNA"/>
</dbReference>
<keyword evidence="5 11" id="KW-0436">Ligase</keyword>
<evidence type="ECO:0000256" key="10">
    <source>
        <dbReference type="ARBA" id="ARBA00047639"/>
    </source>
</evidence>
<evidence type="ECO:0000313" key="15">
    <source>
        <dbReference type="Proteomes" id="UP000623678"/>
    </source>
</evidence>
<evidence type="ECO:0000256" key="5">
    <source>
        <dbReference type="ARBA" id="ARBA00022598"/>
    </source>
</evidence>
<dbReference type="Gene3D" id="3.40.50.800">
    <property type="entry name" value="Anticodon-binding domain"/>
    <property type="match status" value="1"/>
</dbReference>
<dbReference type="Pfam" id="PF13393">
    <property type="entry name" value="tRNA-synt_His"/>
    <property type="match status" value="1"/>
</dbReference>
<feature type="binding site" evidence="12">
    <location>
        <position position="132"/>
    </location>
    <ligand>
        <name>L-histidine</name>
        <dbReference type="ChEBI" id="CHEBI:57595"/>
    </ligand>
</feature>
<evidence type="ECO:0000256" key="11">
    <source>
        <dbReference type="HAMAP-Rule" id="MF_00127"/>
    </source>
</evidence>
<evidence type="ECO:0000256" key="2">
    <source>
        <dbReference type="ARBA" id="ARBA00008226"/>
    </source>
</evidence>
<dbReference type="EC" id="6.1.1.21" evidence="11"/>
<dbReference type="AlphaFoldDB" id="A0A926ETL1"/>
<dbReference type="PANTHER" id="PTHR43707:SF1">
    <property type="entry name" value="HISTIDINE--TRNA LIGASE, MITOCHONDRIAL-RELATED"/>
    <property type="match status" value="1"/>
</dbReference>
<dbReference type="Pfam" id="PF03129">
    <property type="entry name" value="HGTP_anticodon"/>
    <property type="match status" value="1"/>
</dbReference>
<feature type="binding site" evidence="12">
    <location>
        <position position="128"/>
    </location>
    <ligand>
        <name>L-histidine</name>
        <dbReference type="ChEBI" id="CHEBI:57595"/>
    </ligand>
</feature>
<dbReference type="PROSITE" id="PS50862">
    <property type="entry name" value="AA_TRNA_LIGASE_II"/>
    <property type="match status" value="1"/>
</dbReference>
<proteinExistence type="inferred from homology"/>